<dbReference type="PATRIC" id="fig|33934.7.peg.888"/>
<dbReference type="Pfam" id="PF14528">
    <property type="entry name" value="LAGLIDADG_3"/>
    <property type="match status" value="1"/>
</dbReference>
<keyword evidence="2" id="KW-0540">Nuclease</keyword>
<evidence type="ECO:0000313" key="2">
    <source>
        <dbReference type="EMBL" id="OAO78561.1"/>
    </source>
</evidence>
<dbReference type="SUPFAM" id="SSF55608">
    <property type="entry name" value="Homing endonucleases"/>
    <property type="match status" value="2"/>
</dbReference>
<dbReference type="SUPFAM" id="SSF88659">
    <property type="entry name" value="Sigma3 and sigma4 domains of RNA polymerase sigma factors"/>
    <property type="match status" value="1"/>
</dbReference>
<sequence length="427" mass="50122">MDQINKLIDYIKNNPKTSNRTLEKMFGISRHKISSIKKELGIKQFHNRLNDEQIQYILQNASNKTSEEISKELNIPASTVRRIWQENNIKIRKFFNPDIEEFIDNYNKLKSSRKMAELYGVEKTTILNFARKIGYTNKTAQERLLSDKDIQEIINSYSKTTSTELAKKYNCSIARIQQVWSKAGLKGKERRIYYSDFNYFESINSIDKAYFLGFIAADGCVYSRNNNVQQKMLSINIHKKDIEILQKFLSYIKSNNPIIESTHLTDNGVVVPKCQIQIVSDKLCNDLEKYSIVPNKTWTYSPKNIPDDYIWHFIRGYFDGDGTISCSNNKFTKPSAYQISIVGNKFTIDFINKQLQKHDVKTILVKDSRKYKNDFYQLTFGNTVSKYKFLKLIYYDCKDCYLIRKKDLADKFIYACENNFTKRVKIE</sequence>
<dbReference type="AlphaFoldDB" id="A0A178TEJ6"/>
<dbReference type="PROSITE" id="PS50819">
    <property type="entry name" value="INTEIN_ENDONUCLEASE"/>
    <property type="match status" value="1"/>
</dbReference>
<name>A0A178TEJ6_9BACL</name>
<dbReference type="InterPro" id="IPR027434">
    <property type="entry name" value="Homing_endonucl"/>
</dbReference>
<dbReference type="InterPro" id="IPR004042">
    <property type="entry name" value="Intein_endonuc_central"/>
</dbReference>
<keyword evidence="3" id="KW-1185">Reference proteome</keyword>
<dbReference type="Proteomes" id="UP000078336">
    <property type="component" value="Unassembled WGS sequence"/>
</dbReference>
<evidence type="ECO:0000313" key="3">
    <source>
        <dbReference type="Proteomes" id="UP000078336"/>
    </source>
</evidence>
<evidence type="ECO:0000259" key="1">
    <source>
        <dbReference type="PROSITE" id="PS50819"/>
    </source>
</evidence>
<feature type="domain" description="DOD-type homing endonuclease" evidence="1">
    <location>
        <begin position="211"/>
        <end position="364"/>
    </location>
</feature>
<reference evidence="2 3" key="1">
    <citation type="submission" date="2016-03" db="EMBL/GenBank/DDBJ databases">
        <title>Spore heat resistance.</title>
        <authorList>
            <person name="Boekhorst J."/>
            <person name="Berendsen E.M."/>
            <person name="Wells-Bennik M.H."/>
            <person name="Kuipers O.P."/>
        </authorList>
    </citation>
    <scope>NUCLEOTIDE SEQUENCE [LARGE SCALE GENOMIC DNA]</scope>
    <source>
        <strain evidence="2 3">AF16</strain>
    </source>
</reference>
<proteinExistence type="predicted"/>
<dbReference type="Gene3D" id="3.10.28.10">
    <property type="entry name" value="Homing endonucleases"/>
    <property type="match status" value="1"/>
</dbReference>
<keyword evidence="2" id="KW-0378">Hydrolase</keyword>
<gene>
    <name evidence="2" type="ORF">TAF16_1828</name>
</gene>
<protein>
    <submittedName>
        <fullName evidence="2">Intein homing endonuclease-related protein</fullName>
    </submittedName>
</protein>
<keyword evidence="2" id="KW-0255">Endonuclease</keyword>
<dbReference type="RefSeq" id="WP_064214313.1">
    <property type="nucleotide sequence ID" value="NZ_LUCQ01000105.1"/>
</dbReference>
<dbReference type="InterPro" id="IPR013324">
    <property type="entry name" value="RNA_pol_sigma_r3/r4-like"/>
</dbReference>
<dbReference type="OrthoDB" id="961985at2"/>
<accession>A0A178TEJ6</accession>
<dbReference type="EMBL" id="LUCQ01000105">
    <property type="protein sequence ID" value="OAO78561.1"/>
    <property type="molecule type" value="Genomic_DNA"/>
</dbReference>
<comment type="caution">
    <text evidence="2">The sequence shown here is derived from an EMBL/GenBank/DDBJ whole genome shotgun (WGS) entry which is preliminary data.</text>
</comment>
<organism evidence="2 3">
    <name type="scientific">Anoxybacillus flavithermus</name>
    <dbReference type="NCBI Taxonomy" id="33934"/>
    <lineage>
        <taxon>Bacteria</taxon>
        <taxon>Bacillati</taxon>
        <taxon>Bacillota</taxon>
        <taxon>Bacilli</taxon>
        <taxon>Bacillales</taxon>
        <taxon>Anoxybacillaceae</taxon>
        <taxon>Anoxybacillus</taxon>
    </lineage>
</organism>
<dbReference type="GO" id="GO:0004519">
    <property type="term" value="F:endonuclease activity"/>
    <property type="evidence" value="ECO:0007669"/>
    <property type="project" value="UniProtKB-KW"/>
</dbReference>
<dbReference type="InterPro" id="IPR004860">
    <property type="entry name" value="LAGLIDADG_dom"/>
</dbReference>